<sequence length="407" mass="41800">MATKRKSVKNAKRAAGSTGPVTSRPAAETGSAKAKPVAAPGGSGAAKAKPATASGGPDGAKEKAPAAKGRDEAKPKPVPTEKKSAARPKPSVASARKVAIPPAAPSAASTPAASSQAKKAAKKDREVEKRTAAAPESPEAPESSSEDAPRAEKPRGRKAAKRRWPWYVALGVVAVLIVVVAAFSWDRWLRYDDARELQGEWQVADTTRVVVVNGESIKLTDDVAYSYAIDPAAKTIEFTFGNMEGKGRYRFSADRSQLVITEGDAYTTASTLFEDLGWMWDGFVRSVQGQEPVQPKAGDGTTVLVRVSHDAEAQPRDVPELVAGAAAQDDASKADAASTGDGSPSGEAAKTEEPEGPQGEASEHPDAADEPVGSGDASGTADSGSPGQAGSGSSSPGDLFDVSDIGA</sequence>
<evidence type="ECO:0000256" key="1">
    <source>
        <dbReference type="SAM" id="MobiDB-lite"/>
    </source>
</evidence>
<accession>A0A842JB80</accession>
<keyword evidence="2" id="KW-1133">Transmembrane helix</keyword>
<feature type="compositionally biased region" description="Basic residues" evidence="1">
    <location>
        <begin position="1"/>
        <end position="12"/>
    </location>
</feature>
<reference evidence="3 4" key="1">
    <citation type="submission" date="2020-08" db="EMBL/GenBank/DDBJ databases">
        <authorList>
            <person name="Liu C."/>
            <person name="Sun Q."/>
        </authorList>
    </citation>
    <scope>NUCLEOTIDE SEQUENCE [LARGE SCALE GENOMIC DNA]</scope>
    <source>
        <strain evidence="3 4">N22</strain>
    </source>
</reference>
<dbReference type="Proteomes" id="UP000587396">
    <property type="component" value="Unassembled WGS sequence"/>
</dbReference>
<dbReference type="EMBL" id="JACMSE010000001">
    <property type="protein sequence ID" value="MBC2888076.1"/>
    <property type="molecule type" value="Genomic_DNA"/>
</dbReference>
<feature type="transmembrane region" description="Helical" evidence="2">
    <location>
        <begin position="164"/>
        <end position="185"/>
    </location>
</feature>
<feature type="compositionally biased region" description="Low complexity" evidence="1">
    <location>
        <begin position="132"/>
        <end position="143"/>
    </location>
</feature>
<proteinExistence type="predicted"/>
<feature type="region of interest" description="Disordered" evidence="1">
    <location>
        <begin position="1"/>
        <end position="158"/>
    </location>
</feature>
<keyword evidence="4" id="KW-1185">Reference proteome</keyword>
<evidence type="ECO:0000313" key="4">
    <source>
        <dbReference type="Proteomes" id="UP000587396"/>
    </source>
</evidence>
<feature type="compositionally biased region" description="Low complexity" evidence="1">
    <location>
        <begin position="30"/>
        <end position="55"/>
    </location>
</feature>
<gene>
    <name evidence="3" type="ORF">H7313_01745</name>
</gene>
<dbReference type="AlphaFoldDB" id="A0A842JB80"/>
<feature type="region of interest" description="Disordered" evidence="1">
    <location>
        <begin position="325"/>
        <end position="407"/>
    </location>
</feature>
<feature type="compositionally biased region" description="Low complexity" evidence="1">
    <location>
        <begin position="373"/>
        <end position="398"/>
    </location>
</feature>
<name>A0A842JB80_9ACTN</name>
<evidence type="ECO:0000313" key="3">
    <source>
        <dbReference type="EMBL" id="MBC2888076.1"/>
    </source>
</evidence>
<keyword evidence="2" id="KW-0812">Transmembrane</keyword>
<keyword evidence="2" id="KW-0472">Membrane</keyword>
<comment type="caution">
    <text evidence="3">The sequence shown here is derived from an EMBL/GenBank/DDBJ whole genome shotgun (WGS) entry which is preliminary data.</text>
</comment>
<dbReference type="RefSeq" id="WP_185904066.1">
    <property type="nucleotide sequence ID" value="NZ_JACMSE010000001.1"/>
</dbReference>
<organism evidence="3 4">
    <name type="scientific">Gordonibacter massiliensis</name>
    <name type="common">ex Traore et al. 2017</name>
    <dbReference type="NCBI Taxonomy" id="1841863"/>
    <lineage>
        <taxon>Bacteria</taxon>
        <taxon>Bacillati</taxon>
        <taxon>Actinomycetota</taxon>
        <taxon>Coriobacteriia</taxon>
        <taxon>Eggerthellales</taxon>
        <taxon>Eggerthellaceae</taxon>
        <taxon>Gordonibacter</taxon>
    </lineage>
</organism>
<feature type="compositionally biased region" description="Low complexity" evidence="1">
    <location>
        <begin position="325"/>
        <end position="342"/>
    </location>
</feature>
<evidence type="ECO:0000256" key="2">
    <source>
        <dbReference type="SAM" id="Phobius"/>
    </source>
</evidence>
<protein>
    <submittedName>
        <fullName evidence="3">Uncharacterized protein</fullName>
    </submittedName>
</protein>
<feature type="compositionally biased region" description="Basic and acidic residues" evidence="1">
    <location>
        <begin position="59"/>
        <end position="84"/>
    </location>
</feature>
<feature type="compositionally biased region" description="Low complexity" evidence="1">
    <location>
        <begin position="99"/>
        <end position="118"/>
    </location>
</feature>